<evidence type="ECO:0000256" key="1">
    <source>
        <dbReference type="ARBA" id="ARBA00009375"/>
    </source>
</evidence>
<dbReference type="PIRSF" id="PIRSF001430">
    <property type="entry name" value="tRNA_psdUrid_synth"/>
    <property type="match status" value="1"/>
</dbReference>
<feature type="active site" description="Nucleophile" evidence="4">
    <location>
        <position position="61"/>
    </location>
</feature>
<evidence type="ECO:0000313" key="9">
    <source>
        <dbReference type="Proteomes" id="UP001353858"/>
    </source>
</evidence>
<reference evidence="9" key="1">
    <citation type="submission" date="2023-01" db="EMBL/GenBank/DDBJ databases">
        <title>Key to firefly adult light organ development and bioluminescence: homeobox transcription factors regulate luciferase expression and transportation to peroxisome.</title>
        <authorList>
            <person name="Fu X."/>
        </authorList>
    </citation>
    <scope>NUCLEOTIDE SEQUENCE [LARGE SCALE GENOMIC DNA]</scope>
</reference>
<feature type="binding site" evidence="5">
    <location>
        <position position="126"/>
    </location>
    <ligand>
        <name>substrate</name>
    </ligand>
</feature>
<name>A0AAN7NYL7_9COLE</name>
<dbReference type="Gene3D" id="3.30.70.580">
    <property type="entry name" value="Pseudouridine synthase I, catalytic domain, N-terminal subdomain"/>
    <property type="match status" value="1"/>
</dbReference>
<keyword evidence="2 6" id="KW-0819">tRNA processing</keyword>
<evidence type="ECO:0000313" key="8">
    <source>
        <dbReference type="EMBL" id="KAK4876145.1"/>
    </source>
</evidence>
<evidence type="ECO:0000256" key="2">
    <source>
        <dbReference type="ARBA" id="ARBA00022694"/>
    </source>
</evidence>
<organism evidence="8 9">
    <name type="scientific">Aquatica leii</name>
    <dbReference type="NCBI Taxonomy" id="1421715"/>
    <lineage>
        <taxon>Eukaryota</taxon>
        <taxon>Metazoa</taxon>
        <taxon>Ecdysozoa</taxon>
        <taxon>Arthropoda</taxon>
        <taxon>Hexapoda</taxon>
        <taxon>Insecta</taxon>
        <taxon>Pterygota</taxon>
        <taxon>Neoptera</taxon>
        <taxon>Endopterygota</taxon>
        <taxon>Coleoptera</taxon>
        <taxon>Polyphaga</taxon>
        <taxon>Elateriformia</taxon>
        <taxon>Elateroidea</taxon>
        <taxon>Lampyridae</taxon>
        <taxon>Luciolinae</taxon>
        <taxon>Aquatica</taxon>
    </lineage>
</organism>
<keyword evidence="3 6" id="KW-0413">Isomerase</keyword>
<comment type="similarity">
    <text evidence="1 6">Belongs to the tRNA pseudouridine synthase TruA family.</text>
</comment>
<dbReference type="InterPro" id="IPR020095">
    <property type="entry name" value="PsdUridine_synth_TruA_C"/>
</dbReference>
<dbReference type="EMBL" id="JARPUR010000005">
    <property type="protein sequence ID" value="KAK4876145.1"/>
    <property type="molecule type" value="Genomic_DNA"/>
</dbReference>
<evidence type="ECO:0000259" key="7">
    <source>
        <dbReference type="Pfam" id="PF01416"/>
    </source>
</evidence>
<dbReference type="Proteomes" id="UP001353858">
    <property type="component" value="Unassembled WGS sequence"/>
</dbReference>
<dbReference type="SUPFAM" id="SSF55120">
    <property type="entry name" value="Pseudouridine synthase"/>
    <property type="match status" value="1"/>
</dbReference>
<dbReference type="AlphaFoldDB" id="A0AAN7NYL7"/>
<proteinExistence type="inferred from homology"/>
<protein>
    <recommendedName>
        <fullName evidence="6">tRNA pseudouridine synthase</fullName>
        <ecNumber evidence="6">5.4.99.12</ecNumber>
    </recommendedName>
</protein>
<sequence>MNRYLLNVSYIGTPFRGVQRQVSAKDSRQPDRSTVQGQVEIGLKALQSLNEPAVTLSSRTDAGVHALHTTMHTDLHRRGTKPYEPGVITGCLNQYFAKNELSIRILKTYLVPSDFHCRHNAISRTYLYRLVVMNTHKKSLHAHLPIEEFNRCLFMSHTDFDVDKLKEAAKVFTGYHDFRTFMHKSSILPDKLTKKIIEKCEIHEDVPHWSKTYGWPYCVSCNEADYKVYNIIIKANGFLYRQVRILLLK</sequence>
<keyword evidence="9" id="KW-1185">Reference proteome</keyword>
<evidence type="ECO:0000256" key="5">
    <source>
        <dbReference type="PIRSR" id="PIRSR001430-2"/>
    </source>
</evidence>
<comment type="caution">
    <text evidence="8">The sequence shown here is derived from an EMBL/GenBank/DDBJ whole genome shotgun (WGS) entry which is preliminary data.</text>
</comment>
<evidence type="ECO:0000256" key="6">
    <source>
        <dbReference type="RuleBase" id="RU003792"/>
    </source>
</evidence>
<dbReference type="Pfam" id="PF01416">
    <property type="entry name" value="PseudoU_synth_1"/>
    <property type="match status" value="1"/>
</dbReference>
<evidence type="ECO:0000256" key="4">
    <source>
        <dbReference type="PIRSR" id="PIRSR001430-1"/>
    </source>
</evidence>
<dbReference type="InterPro" id="IPR020097">
    <property type="entry name" value="PsdUridine_synth_TruA_a/b_dom"/>
</dbReference>
<dbReference type="EC" id="5.4.99.12" evidence="6"/>
<comment type="catalytic activity">
    <reaction evidence="6">
        <text>uridine(38/39/40) in tRNA = pseudouridine(38/39/40) in tRNA</text>
        <dbReference type="Rhea" id="RHEA:22376"/>
        <dbReference type="Rhea" id="RHEA-COMP:10085"/>
        <dbReference type="Rhea" id="RHEA-COMP:10087"/>
        <dbReference type="ChEBI" id="CHEBI:65314"/>
        <dbReference type="ChEBI" id="CHEBI:65315"/>
        <dbReference type="EC" id="5.4.99.12"/>
    </reaction>
</comment>
<dbReference type="PANTHER" id="PTHR11142:SF0">
    <property type="entry name" value="TRNA PSEUDOURIDINE SYNTHASE-LIKE 1"/>
    <property type="match status" value="1"/>
</dbReference>
<evidence type="ECO:0000256" key="3">
    <source>
        <dbReference type="ARBA" id="ARBA00023235"/>
    </source>
</evidence>
<dbReference type="Gene3D" id="3.30.70.660">
    <property type="entry name" value="Pseudouridine synthase I, catalytic domain, C-terminal subdomain"/>
    <property type="match status" value="1"/>
</dbReference>
<dbReference type="GO" id="GO:0160147">
    <property type="term" value="F:tRNA pseudouridine(38-40) synthase activity"/>
    <property type="evidence" value="ECO:0007669"/>
    <property type="project" value="UniProtKB-EC"/>
</dbReference>
<dbReference type="GO" id="GO:0031119">
    <property type="term" value="P:tRNA pseudouridine synthesis"/>
    <property type="evidence" value="ECO:0007669"/>
    <property type="project" value="TreeGrafter"/>
</dbReference>
<gene>
    <name evidence="8" type="ORF">RN001_012567</name>
</gene>
<dbReference type="PANTHER" id="PTHR11142">
    <property type="entry name" value="PSEUDOURIDYLATE SYNTHASE"/>
    <property type="match status" value="1"/>
</dbReference>
<dbReference type="GO" id="GO:0003723">
    <property type="term" value="F:RNA binding"/>
    <property type="evidence" value="ECO:0007669"/>
    <property type="project" value="InterPro"/>
</dbReference>
<accession>A0AAN7NYL7</accession>
<dbReference type="InterPro" id="IPR020103">
    <property type="entry name" value="PsdUridine_synth_cat_dom_sf"/>
</dbReference>
<dbReference type="InterPro" id="IPR001406">
    <property type="entry name" value="PsdUridine_synth_TruA"/>
</dbReference>
<dbReference type="InterPro" id="IPR020094">
    <property type="entry name" value="TruA/RsuA/RluB/E/F_N"/>
</dbReference>
<feature type="domain" description="Pseudouridine synthase I TruA alpha/beta" evidence="7">
    <location>
        <begin position="168"/>
        <end position="246"/>
    </location>
</feature>